<dbReference type="AlphaFoldDB" id="A9VB91"/>
<name>A9VB91_MONBE</name>
<gene>
    <name evidence="5" type="ORF">MONBRDRAFT_29494</name>
</gene>
<dbReference type="Pfam" id="PF01273">
    <property type="entry name" value="LBP_BPI_CETP"/>
    <property type="match status" value="1"/>
</dbReference>
<dbReference type="GO" id="GO:0008289">
    <property type="term" value="F:lipid binding"/>
    <property type="evidence" value="ECO:0007669"/>
    <property type="project" value="InterPro"/>
</dbReference>
<evidence type="ECO:0000256" key="3">
    <source>
        <dbReference type="SAM" id="Phobius"/>
    </source>
</evidence>
<dbReference type="eggNOG" id="KOG4160">
    <property type="taxonomic scope" value="Eukaryota"/>
</dbReference>
<dbReference type="SUPFAM" id="SSF55394">
    <property type="entry name" value="Bactericidal permeability-increasing protein, BPI"/>
    <property type="match status" value="2"/>
</dbReference>
<feature type="domain" description="Lipid-binding serum glycoprotein C-terminal" evidence="4">
    <location>
        <begin position="425"/>
        <end position="635"/>
    </location>
</feature>
<evidence type="ECO:0000256" key="1">
    <source>
        <dbReference type="ARBA" id="ARBA00007292"/>
    </source>
</evidence>
<keyword evidence="3" id="KW-0812">Transmembrane</keyword>
<evidence type="ECO:0000256" key="2">
    <source>
        <dbReference type="ARBA" id="ARBA00023157"/>
    </source>
</evidence>
<feature type="transmembrane region" description="Helical" evidence="3">
    <location>
        <begin position="12"/>
        <end position="30"/>
    </location>
</feature>
<evidence type="ECO:0000313" key="5">
    <source>
        <dbReference type="EMBL" id="EDQ85146.1"/>
    </source>
</evidence>
<accession>A9VB91</accession>
<dbReference type="GO" id="GO:0005615">
    <property type="term" value="C:extracellular space"/>
    <property type="evidence" value="ECO:0000318"/>
    <property type="project" value="GO_Central"/>
</dbReference>
<organism evidence="5 6">
    <name type="scientific">Monosiga brevicollis</name>
    <name type="common">Choanoflagellate</name>
    <dbReference type="NCBI Taxonomy" id="81824"/>
    <lineage>
        <taxon>Eukaryota</taxon>
        <taxon>Choanoflagellata</taxon>
        <taxon>Craspedida</taxon>
        <taxon>Salpingoecidae</taxon>
        <taxon>Monosiga</taxon>
    </lineage>
</organism>
<dbReference type="InterPro" id="IPR001124">
    <property type="entry name" value="Lipid-bd_serum_glycop_C"/>
</dbReference>
<dbReference type="InterPro" id="IPR017943">
    <property type="entry name" value="Bactericidal_perm-incr_a/b_dom"/>
</dbReference>
<dbReference type="Pfam" id="PF07691">
    <property type="entry name" value="PA14"/>
    <property type="match status" value="1"/>
</dbReference>
<dbReference type="Proteomes" id="UP000001357">
    <property type="component" value="Unassembled WGS sequence"/>
</dbReference>
<dbReference type="PANTHER" id="PTHR10504">
    <property type="entry name" value="BACTERICIDAL PERMEABILITY-INCREASING BPI PROTEIN-RELATED"/>
    <property type="match status" value="1"/>
</dbReference>
<dbReference type="PANTHER" id="PTHR10504:SF131">
    <property type="entry name" value="BPI2 DOMAIN-CONTAINING PROTEIN"/>
    <property type="match status" value="1"/>
</dbReference>
<dbReference type="Gene3D" id="3.15.10.10">
    <property type="entry name" value="Bactericidal permeability-increasing protein, domain 1"/>
    <property type="match status" value="1"/>
</dbReference>
<keyword evidence="2" id="KW-1015">Disulfide bond</keyword>
<evidence type="ECO:0000259" key="4">
    <source>
        <dbReference type="SMART" id="SM00329"/>
    </source>
</evidence>
<dbReference type="KEGG" id="mbr:MONBRDRAFT_29494"/>
<keyword evidence="3" id="KW-0472">Membrane</keyword>
<keyword evidence="3" id="KW-1133">Transmembrane helix</keyword>
<dbReference type="SUPFAM" id="SSF56988">
    <property type="entry name" value="Anthrax protective antigen"/>
    <property type="match status" value="1"/>
</dbReference>
<dbReference type="Pfam" id="PF02886">
    <property type="entry name" value="LBP_BPI_CETP_C"/>
    <property type="match status" value="1"/>
</dbReference>
<dbReference type="SMART" id="SM00329">
    <property type="entry name" value="BPI2"/>
    <property type="match status" value="1"/>
</dbReference>
<dbReference type="OMA" id="WRYHDGL"/>
<proteinExistence type="inferred from homology"/>
<dbReference type="GeneID" id="5895261"/>
<dbReference type="Gene3D" id="3.15.20.10">
    <property type="entry name" value="Bactericidal permeability-increasing protein, domain 2"/>
    <property type="match status" value="2"/>
</dbReference>
<protein>
    <recommendedName>
        <fullName evidence="4">Lipid-binding serum glycoprotein C-terminal domain-containing protein</fullName>
    </recommendedName>
</protein>
<dbReference type="InterPro" id="IPR032942">
    <property type="entry name" value="BPI/LBP/Plunc"/>
</dbReference>
<comment type="similarity">
    <text evidence="1">Belongs to the BPI/LBP/Plunc superfamily. BPI/LBP family.</text>
</comment>
<keyword evidence="6" id="KW-1185">Reference proteome</keyword>
<dbReference type="InParanoid" id="A9VB91"/>
<dbReference type="InterPro" id="IPR011658">
    <property type="entry name" value="PA14_dom"/>
</dbReference>
<sequence>MGVAGQRVGCPRLVMVLVVVAAVGVAAVVGQKDYNRPASLKFALAESGVEFIKDLVNPVIEKAVTSVTIPDVKVGALGIEILLSNITVKRFAFNDEDVQLAAPSSVMITAQNMDIEADMGWRYHDGLIKIEGTARDILNDTSLTIQLALSAEDGHLSLALPTCQLDVHNFHIILDGGDSSFYQAIVNMISGPLRSVFEKVISEAIGDAINALATKVLPEVPVELPLGNSMVVDYALVNTSNNQGLAGYHYSDNHFSGDHRAVLFTSFSLSVGAYDSFDVSGYFLPKFSGSFAMQVHHDQDSLVEINGLSAGKLEMHNPGMCWPEYHTDTTAYFNATAGVYYPLRLRYQSGCGGGKVELRLCEAGSDCVVLSPLNVTTNTSQEVPVLVTTEAILVSSGAEIYDAAHPQEAAAPHAKLPVALPASFNQSQDMLAVFVDPYLLTSLISTWVQAGEFNATWTNATLPPAVARYIQLNTTFFKTLLPELYARFPNDAMTLTTFVERFEPFMVTSDASLTASITFGCNVSVLQGAPTPASIPAMMLSLRANFTASVQLRNGTIVPQISAINVDPGLQWALVPVYNVSQLDPLLDNLFAKVLLPLLNDALAAGIPLPNFGPLELVGTKIDYVYPDNYLAFATGFALNGSLTQSALRSARRPSHV</sequence>
<dbReference type="EMBL" id="CH991576">
    <property type="protein sequence ID" value="EDQ85146.1"/>
    <property type="molecule type" value="Genomic_DNA"/>
</dbReference>
<dbReference type="RefSeq" id="XP_001749971.1">
    <property type="nucleotide sequence ID" value="XM_001749919.1"/>
</dbReference>
<dbReference type="InterPro" id="IPR017942">
    <property type="entry name" value="Lipid-bd_serum_glycop_N"/>
</dbReference>
<evidence type="ECO:0000313" key="6">
    <source>
        <dbReference type="Proteomes" id="UP000001357"/>
    </source>
</evidence>
<reference evidence="5 6" key="1">
    <citation type="journal article" date="2008" name="Nature">
        <title>The genome of the choanoflagellate Monosiga brevicollis and the origin of metazoans.</title>
        <authorList>
            <consortium name="JGI Sequencing"/>
            <person name="King N."/>
            <person name="Westbrook M.J."/>
            <person name="Young S.L."/>
            <person name="Kuo A."/>
            <person name="Abedin M."/>
            <person name="Chapman J."/>
            <person name="Fairclough S."/>
            <person name="Hellsten U."/>
            <person name="Isogai Y."/>
            <person name="Letunic I."/>
            <person name="Marr M."/>
            <person name="Pincus D."/>
            <person name="Putnam N."/>
            <person name="Rokas A."/>
            <person name="Wright K.J."/>
            <person name="Zuzow R."/>
            <person name="Dirks W."/>
            <person name="Good M."/>
            <person name="Goodstein D."/>
            <person name="Lemons D."/>
            <person name="Li W."/>
            <person name="Lyons J.B."/>
            <person name="Morris A."/>
            <person name="Nichols S."/>
            <person name="Richter D.J."/>
            <person name="Salamov A."/>
            <person name="Bork P."/>
            <person name="Lim W.A."/>
            <person name="Manning G."/>
            <person name="Miller W.T."/>
            <person name="McGinnis W."/>
            <person name="Shapiro H."/>
            <person name="Tjian R."/>
            <person name="Grigoriev I.V."/>
            <person name="Rokhsar D."/>
        </authorList>
    </citation>
    <scope>NUCLEOTIDE SEQUENCE [LARGE SCALE GENOMIC DNA]</scope>
    <source>
        <strain evidence="6">MX1 / ATCC 50154</strain>
    </source>
</reference>